<feature type="region of interest" description="Disordered" evidence="1">
    <location>
        <begin position="234"/>
        <end position="276"/>
    </location>
</feature>
<evidence type="ECO:0000313" key="5">
    <source>
        <dbReference type="WBParaSite" id="EVEC_0000477201-mRNA-1"/>
    </source>
</evidence>
<feature type="signal peptide" evidence="2">
    <location>
        <begin position="1"/>
        <end position="18"/>
    </location>
</feature>
<reference evidence="5" key="1">
    <citation type="submission" date="2016-04" db="UniProtKB">
        <authorList>
            <consortium name="WormBaseParasite"/>
        </authorList>
    </citation>
    <scope>IDENTIFICATION</scope>
</reference>
<evidence type="ECO:0000256" key="2">
    <source>
        <dbReference type="SAM" id="SignalP"/>
    </source>
</evidence>
<dbReference type="OrthoDB" id="297496at2759"/>
<dbReference type="AlphaFoldDB" id="A0A158QAD3"/>
<proteinExistence type="predicted"/>
<organism evidence="5">
    <name type="scientific">Enterobius vermicularis</name>
    <name type="common">Human pinworm</name>
    <dbReference type="NCBI Taxonomy" id="51028"/>
    <lineage>
        <taxon>Eukaryota</taxon>
        <taxon>Metazoa</taxon>
        <taxon>Ecdysozoa</taxon>
        <taxon>Nematoda</taxon>
        <taxon>Chromadorea</taxon>
        <taxon>Rhabditida</taxon>
        <taxon>Spirurina</taxon>
        <taxon>Oxyuridomorpha</taxon>
        <taxon>Oxyuroidea</taxon>
        <taxon>Oxyuridae</taxon>
        <taxon>Enterobius</taxon>
    </lineage>
</organism>
<dbReference type="Proteomes" id="UP000274131">
    <property type="component" value="Unassembled WGS sequence"/>
</dbReference>
<evidence type="ECO:0000313" key="4">
    <source>
        <dbReference type="Proteomes" id="UP000274131"/>
    </source>
</evidence>
<protein>
    <submittedName>
        <fullName evidence="3 5">Uncharacterized protein</fullName>
    </submittedName>
</protein>
<gene>
    <name evidence="3" type="ORF">EVEC_LOCUS4480</name>
</gene>
<feature type="compositionally biased region" description="Acidic residues" evidence="1">
    <location>
        <begin position="244"/>
        <end position="264"/>
    </location>
</feature>
<evidence type="ECO:0000313" key="3">
    <source>
        <dbReference type="EMBL" id="VDD89729.1"/>
    </source>
</evidence>
<reference evidence="3 4" key="2">
    <citation type="submission" date="2018-10" db="EMBL/GenBank/DDBJ databases">
        <authorList>
            <consortium name="Pathogen Informatics"/>
        </authorList>
    </citation>
    <scope>NUCLEOTIDE SEQUENCE [LARGE SCALE GENOMIC DNA]</scope>
</reference>
<keyword evidence="4" id="KW-1185">Reference proteome</keyword>
<accession>A0A158QAD3</accession>
<dbReference type="STRING" id="51028.A0A158QAD3"/>
<evidence type="ECO:0000256" key="1">
    <source>
        <dbReference type="SAM" id="MobiDB-lite"/>
    </source>
</evidence>
<dbReference type="WBParaSite" id="EVEC_0000477201-mRNA-1">
    <property type="protein sequence ID" value="EVEC_0000477201-mRNA-1"/>
    <property type="gene ID" value="EVEC_0000477201"/>
</dbReference>
<dbReference type="EMBL" id="UXUI01007869">
    <property type="protein sequence ID" value="VDD89729.1"/>
    <property type="molecule type" value="Genomic_DNA"/>
</dbReference>
<keyword evidence="2" id="KW-0732">Signal</keyword>
<name>A0A158QAD3_ENTVE</name>
<sequence>MACTILYITFGLALTTNAIEIAADTLKKLHYYGRKIENVASVSIWFGSKKLTVRQLIRNLGDHFNLPVTTVLSLNIDDFIDKAIKVEAGEIPSLRVRNCCTVFYPEPLTDKSFVLDTAVEYADDYTEEGKDTLVLEPWVSDPTPPDTPEPECLSNSKFENDFSRNFNSSTTEINEKQEDTRSELEFVESEVFVDIVEENKAETTGANKRETNCKFAINNKVAITKSVHNISRVISKPGIKHEDEEPQENDEPQDEEPHEDEEPVDPLQEQTPPQLFELHLVPVSEELKIDEIALNTSESQCRNGDLQEIKKHDISSMA</sequence>
<feature type="chain" id="PRO_5043135290" evidence="2">
    <location>
        <begin position="19"/>
        <end position="318"/>
    </location>
</feature>